<evidence type="ECO:0000256" key="14">
    <source>
        <dbReference type="ARBA" id="ARBA00038036"/>
    </source>
</evidence>
<evidence type="ECO:0000256" key="1">
    <source>
        <dbReference type="ARBA" id="ARBA00001206"/>
    </source>
</evidence>
<organism evidence="17 18">
    <name type="scientific">Helicobacter colisuis</name>
    <dbReference type="NCBI Taxonomy" id="2949739"/>
    <lineage>
        <taxon>Bacteria</taxon>
        <taxon>Pseudomonadati</taxon>
        <taxon>Campylobacterota</taxon>
        <taxon>Epsilonproteobacteria</taxon>
        <taxon>Campylobacterales</taxon>
        <taxon>Helicobacteraceae</taxon>
        <taxon>Helicobacter</taxon>
    </lineage>
</organism>
<evidence type="ECO:0000256" key="6">
    <source>
        <dbReference type="ARBA" id="ARBA00012102"/>
    </source>
</evidence>
<comment type="function">
    <text evidence="16">Catalyzes the phosphorylation of pantothenate (Pan), the first step in CoA biosynthesis.</text>
</comment>
<comment type="cofactor">
    <cofactor evidence="16">
        <name>NH4(+)</name>
        <dbReference type="ChEBI" id="CHEBI:28938"/>
    </cofactor>
    <cofactor evidence="16">
        <name>K(+)</name>
        <dbReference type="ChEBI" id="CHEBI:29103"/>
    </cofactor>
    <text evidence="16">A monovalent cation. Ammonium or potassium.</text>
</comment>
<comment type="subcellular location">
    <subcellularLocation>
        <location evidence="3 16">Cytoplasm</location>
    </subcellularLocation>
</comment>
<keyword evidence="7 16" id="KW-0963">Cytoplasm</keyword>
<dbReference type="Gene3D" id="3.30.420.40">
    <property type="match status" value="2"/>
</dbReference>
<proteinExistence type="inferred from homology"/>
<accession>A0ABT0TT07</accession>
<dbReference type="EC" id="2.7.1.33" evidence="6 16"/>
<comment type="similarity">
    <text evidence="14 16">Belongs to the type III pantothenate kinase family.</text>
</comment>
<dbReference type="HAMAP" id="MF_01274">
    <property type="entry name" value="Pantothen_kinase_3"/>
    <property type="match status" value="1"/>
</dbReference>
<evidence type="ECO:0000256" key="9">
    <source>
        <dbReference type="ARBA" id="ARBA00022741"/>
    </source>
</evidence>
<feature type="binding site" evidence="16">
    <location>
        <position position="90"/>
    </location>
    <ligand>
        <name>K(+)</name>
        <dbReference type="ChEBI" id="CHEBI:29103"/>
    </ligand>
</feature>
<keyword evidence="11 16" id="KW-0067">ATP-binding</keyword>
<evidence type="ECO:0000256" key="8">
    <source>
        <dbReference type="ARBA" id="ARBA00022679"/>
    </source>
</evidence>
<comment type="catalytic activity">
    <reaction evidence="1 16">
        <text>(R)-pantothenate + ATP = (R)-4'-phosphopantothenate + ADP + H(+)</text>
        <dbReference type="Rhea" id="RHEA:16373"/>
        <dbReference type="ChEBI" id="CHEBI:10986"/>
        <dbReference type="ChEBI" id="CHEBI:15378"/>
        <dbReference type="ChEBI" id="CHEBI:29032"/>
        <dbReference type="ChEBI" id="CHEBI:30616"/>
        <dbReference type="ChEBI" id="CHEBI:456216"/>
        <dbReference type="EC" id="2.7.1.33"/>
    </reaction>
</comment>
<gene>
    <name evidence="16" type="primary">coaX</name>
    <name evidence="17" type="ORF">NCR95_02625</name>
</gene>
<comment type="caution">
    <text evidence="17">The sequence shown here is derived from an EMBL/GenBank/DDBJ whole genome shotgun (WGS) entry which is preliminary data.</text>
</comment>
<evidence type="ECO:0000313" key="17">
    <source>
        <dbReference type="EMBL" id="MCL9819068.1"/>
    </source>
</evidence>
<feature type="binding site" evidence="16">
    <location>
        <position position="69"/>
    </location>
    <ligand>
        <name>substrate</name>
    </ligand>
</feature>
<comment type="subunit">
    <text evidence="5 16">Homodimer.</text>
</comment>
<evidence type="ECO:0000256" key="5">
    <source>
        <dbReference type="ARBA" id="ARBA00011738"/>
    </source>
</evidence>
<dbReference type="GO" id="GO:0004594">
    <property type="term" value="F:pantothenate kinase activity"/>
    <property type="evidence" value="ECO:0007669"/>
    <property type="project" value="UniProtKB-EC"/>
</dbReference>
<dbReference type="Pfam" id="PF03309">
    <property type="entry name" value="Pan_kinase"/>
    <property type="match status" value="1"/>
</dbReference>
<feature type="binding site" evidence="16">
    <location>
        <position position="144"/>
    </location>
    <ligand>
        <name>substrate</name>
    </ligand>
</feature>
<dbReference type="NCBIfam" id="TIGR00671">
    <property type="entry name" value="baf"/>
    <property type="match status" value="1"/>
</dbReference>
<feature type="binding site" evidence="16">
    <location>
        <begin position="5"/>
        <end position="12"/>
    </location>
    <ligand>
        <name>ATP</name>
        <dbReference type="ChEBI" id="CHEBI:30616"/>
    </ligand>
</feature>
<comment type="cofactor">
    <cofactor evidence="2">
        <name>K(+)</name>
        <dbReference type="ChEBI" id="CHEBI:29103"/>
    </cofactor>
</comment>
<evidence type="ECO:0000256" key="15">
    <source>
        <dbReference type="ARBA" id="ARBA00040883"/>
    </source>
</evidence>
<feature type="active site" description="Proton acceptor" evidence="16">
    <location>
        <position position="75"/>
    </location>
</feature>
<dbReference type="NCBIfam" id="NF009872">
    <property type="entry name" value="PRK13333.1"/>
    <property type="match status" value="1"/>
</dbReference>
<dbReference type="EMBL" id="JAMOKX010000002">
    <property type="protein sequence ID" value="MCL9819068.1"/>
    <property type="molecule type" value="Genomic_DNA"/>
</dbReference>
<keyword evidence="16" id="KW-0479">Metal-binding</keyword>
<evidence type="ECO:0000256" key="12">
    <source>
        <dbReference type="ARBA" id="ARBA00022958"/>
    </source>
</evidence>
<feature type="binding site" evidence="16">
    <location>
        <begin position="73"/>
        <end position="76"/>
    </location>
    <ligand>
        <name>substrate</name>
    </ligand>
</feature>
<reference evidence="17" key="1">
    <citation type="submission" date="2022-06" db="EMBL/GenBank/DDBJ databases">
        <title>Helicobacter colisuis sp. nov.</title>
        <authorList>
            <person name="Papic B."/>
            <person name="Gruntar I."/>
        </authorList>
    </citation>
    <scope>NUCLEOTIDE SEQUENCE</scope>
    <source>
        <strain evidence="17">11154-15</strain>
    </source>
</reference>
<sequence>MILCDIGNTFLHFYYRGRVWKENRNNLSQKDLNEVVIYISVNQESTRSLLLSHPYCFDLTPYMSLDTDYKGLGIDRIAACNAISDGVIIDAGSAITLDVMHGGLHLGGCILPGIAQMQKSFKSIPILDCGINLSVPLDTFPQNTKDAVSYGVLKPIMLLIENFSKNKKIYFTGGDGKFLSRFFENAIYDDLLIFKGMQNIITTKITSKGIYL</sequence>
<protein>
    <recommendedName>
        <fullName evidence="15 16">Type III pantothenate kinase</fullName>
        <ecNumber evidence="6 16">2.7.1.33</ecNumber>
    </recommendedName>
    <alternativeName>
        <fullName evidence="16">PanK-III</fullName>
    </alternativeName>
    <alternativeName>
        <fullName evidence="16">Pantothenic acid kinase</fullName>
    </alternativeName>
</protein>
<keyword evidence="13 16" id="KW-0173">Coenzyme A biosynthesis</keyword>
<keyword evidence="10 16" id="KW-0418">Kinase</keyword>
<feature type="binding site" evidence="16">
    <location>
        <position position="93"/>
    </location>
    <ligand>
        <name>ATP</name>
        <dbReference type="ChEBI" id="CHEBI:30616"/>
    </ligand>
</feature>
<evidence type="ECO:0000256" key="13">
    <source>
        <dbReference type="ARBA" id="ARBA00022993"/>
    </source>
</evidence>
<evidence type="ECO:0000256" key="11">
    <source>
        <dbReference type="ARBA" id="ARBA00022840"/>
    </source>
</evidence>
<evidence type="ECO:0000256" key="10">
    <source>
        <dbReference type="ARBA" id="ARBA00022777"/>
    </source>
</evidence>
<evidence type="ECO:0000256" key="16">
    <source>
        <dbReference type="HAMAP-Rule" id="MF_01274"/>
    </source>
</evidence>
<keyword evidence="12 16" id="KW-0630">Potassium</keyword>
<dbReference type="InterPro" id="IPR004619">
    <property type="entry name" value="Type_III_PanK"/>
</dbReference>
<dbReference type="Proteomes" id="UP001057522">
    <property type="component" value="Unassembled WGS sequence"/>
</dbReference>
<evidence type="ECO:0000256" key="2">
    <source>
        <dbReference type="ARBA" id="ARBA00001958"/>
    </source>
</evidence>
<keyword evidence="18" id="KW-1185">Reference proteome</keyword>
<dbReference type="SUPFAM" id="SSF53067">
    <property type="entry name" value="Actin-like ATPase domain"/>
    <property type="match status" value="2"/>
</dbReference>
<dbReference type="RefSeq" id="WP_250603673.1">
    <property type="nucleotide sequence ID" value="NZ_JAMOKX010000002.1"/>
</dbReference>
<keyword evidence="8 16" id="KW-0808">Transferase</keyword>
<keyword evidence="9 16" id="KW-0547">Nucleotide-binding</keyword>
<dbReference type="InterPro" id="IPR043129">
    <property type="entry name" value="ATPase_NBD"/>
</dbReference>
<evidence type="ECO:0000256" key="4">
    <source>
        <dbReference type="ARBA" id="ARBA00005225"/>
    </source>
</evidence>
<name>A0ABT0TT07_9HELI</name>
<evidence type="ECO:0000256" key="7">
    <source>
        <dbReference type="ARBA" id="ARBA00022490"/>
    </source>
</evidence>
<comment type="pathway">
    <text evidence="4 16">Cofactor biosynthesis; coenzyme A biosynthesis; CoA from (R)-pantothenate: step 1/5.</text>
</comment>
<evidence type="ECO:0000256" key="3">
    <source>
        <dbReference type="ARBA" id="ARBA00004496"/>
    </source>
</evidence>
<evidence type="ECO:0000313" key="18">
    <source>
        <dbReference type="Proteomes" id="UP001057522"/>
    </source>
</evidence>
<dbReference type="CDD" id="cd24015">
    <property type="entry name" value="ASKHA_NBD_PanK-III"/>
    <property type="match status" value="1"/>
</dbReference>
<dbReference type="PANTHER" id="PTHR34265">
    <property type="entry name" value="TYPE III PANTOTHENATE KINASE"/>
    <property type="match status" value="1"/>
</dbReference>
<dbReference type="PANTHER" id="PTHR34265:SF1">
    <property type="entry name" value="TYPE III PANTOTHENATE KINASE"/>
    <property type="match status" value="1"/>
</dbReference>